<dbReference type="EMBL" id="BMVG01000018">
    <property type="protein sequence ID" value="GHE08829.1"/>
    <property type="molecule type" value="Genomic_DNA"/>
</dbReference>
<dbReference type="InterPro" id="IPR027417">
    <property type="entry name" value="P-loop_NTPase"/>
</dbReference>
<protein>
    <recommendedName>
        <fullName evidence="3">NB-ARC domain-containing protein</fullName>
    </recommendedName>
</protein>
<organism evidence="1 2">
    <name type="scientific">Streptomyces alanosinicus</name>
    <dbReference type="NCBI Taxonomy" id="68171"/>
    <lineage>
        <taxon>Bacteria</taxon>
        <taxon>Bacillati</taxon>
        <taxon>Actinomycetota</taxon>
        <taxon>Actinomycetes</taxon>
        <taxon>Kitasatosporales</taxon>
        <taxon>Streptomycetaceae</taxon>
        <taxon>Streptomyces</taxon>
    </lineage>
</organism>
<keyword evidence="2" id="KW-1185">Reference proteome</keyword>
<proteinExistence type="predicted"/>
<dbReference type="AlphaFoldDB" id="A0A918YMT7"/>
<evidence type="ECO:0000313" key="2">
    <source>
        <dbReference type="Proteomes" id="UP000655443"/>
    </source>
</evidence>
<evidence type="ECO:0000313" key="1">
    <source>
        <dbReference type="EMBL" id="GHE08829.1"/>
    </source>
</evidence>
<sequence length="117" mass="12908">MNLRGFDPELPPTDPSTVLETFLRQLGVPAQQIPASLDERAVMYRDRLRERNALVLLDNAADEDQVRDLIPSSPTCLVLITSRRSLAGLDGIAPHLIDTFPEAESLDLLMRIAGTTV</sequence>
<dbReference type="SUPFAM" id="SSF52540">
    <property type="entry name" value="P-loop containing nucleoside triphosphate hydrolases"/>
    <property type="match status" value="1"/>
</dbReference>
<dbReference type="Gene3D" id="3.40.50.300">
    <property type="entry name" value="P-loop containing nucleotide triphosphate hydrolases"/>
    <property type="match status" value="1"/>
</dbReference>
<accession>A0A918YMT7</accession>
<comment type="caution">
    <text evidence="1">The sequence shown here is derived from an EMBL/GenBank/DDBJ whole genome shotgun (WGS) entry which is preliminary data.</text>
</comment>
<evidence type="ECO:0008006" key="3">
    <source>
        <dbReference type="Google" id="ProtNLM"/>
    </source>
</evidence>
<gene>
    <name evidence="1" type="ORF">GCM10010339_58980</name>
</gene>
<dbReference type="RefSeq" id="WP_189956674.1">
    <property type="nucleotide sequence ID" value="NZ_BMVG01000018.1"/>
</dbReference>
<dbReference type="Proteomes" id="UP000655443">
    <property type="component" value="Unassembled WGS sequence"/>
</dbReference>
<reference evidence="1" key="2">
    <citation type="submission" date="2020-09" db="EMBL/GenBank/DDBJ databases">
        <authorList>
            <person name="Sun Q."/>
            <person name="Ohkuma M."/>
        </authorList>
    </citation>
    <scope>NUCLEOTIDE SEQUENCE</scope>
    <source>
        <strain evidence="1">JCM 4714</strain>
    </source>
</reference>
<reference evidence="1" key="1">
    <citation type="journal article" date="2014" name="Int. J. Syst. Evol. Microbiol.">
        <title>Complete genome sequence of Corynebacterium casei LMG S-19264T (=DSM 44701T), isolated from a smear-ripened cheese.</title>
        <authorList>
            <consortium name="US DOE Joint Genome Institute (JGI-PGF)"/>
            <person name="Walter F."/>
            <person name="Albersmeier A."/>
            <person name="Kalinowski J."/>
            <person name="Ruckert C."/>
        </authorList>
    </citation>
    <scope>NUCLEOTIDE SEQUENCE</scope>
    <source>
        <strain evidence="1">JCM 4714</strain>
    </source>
</reference>
<name>A0A918YMT7_9ACTN</name>